<feature type="region of interest" description="Disordered" evidence="1">
    <location>
        <begin position="23"/>
        <end position="85"/>
    </location>
</feature>
<gene>
    <name evidence="2" type="ORF">BD310DRAFT_206178</name>
</gene>
<dbReference type="Proteomes" id="UP000292082">
    <property type="component" value="Unassembled WGS sequence"/>
</dbReference>
<name>A0A4Q9PH75_9APHY</name>
<evidence type="ECO:0000313" key="2">
    <source>
        <dbReference type="EMBL" id="TBU52761.1"/>
    </source>
</evidence>
<sequence>MREKSACGALQFSHPYIIMGRSAKFYKRTDKKKTSSAGSAPRSAVQSAPKPKTAVSAPTPKEQKKRTGLKEKAKAHKSKREGDIPVLGGADYVELMLGGRRKAAAEAAKLPKDPDS</sequence>
<organism evidence="2 3">
    <name type="scientific">Dichomitus squalens</name>
    <dbReference type="NCBI Taxonomy" id="114155"/>
    <lineage>
        <taxon>Eukaryota</taxon>
        <taxon>Fungi</taxon>
        <taxon>Dikarya</taxon>
        <taxon>Basidiomycota</taxon>
        <taxon>Agaricomycotina</taxon>
        <taxon>Agaricomycetes</taxon>
        <taxon>Polyporales</taxon>
        <taxon>Polyporaceae</taxon>
        <taxon>Dichomitus</taxon>
    </lineage>
</organism>
<accession>A0A4Q9PH75</accession>
<dbReference type="EMBL" id="ML145238">
    <property type="protein sequence ID" value="TBU52761.1"/>
    <property type="molecule type" value="Genomic_DNA"/>
</dbReference>
<proteinExistence type="predicted"/>
<evidence type="ECO:0000313" key="3">
    <source>
        <dbReference type="Proteomes" id="UP000292082"/>
    </source>
</evidence>
<keyword evidence="3" id="KW-1185">Reference proteome</keyword>
<evidence type="ECO:0000256" key="1">
    <source>
        <dbReference type="SAM" id="MobiDB-lite"/>
    </source>
</evidence>
<feature type="compositionally biased region" description="Basic residues" evidence="1">
    <location>
        <begin position="63"/>
        <end position="79"/>
    </location>
</feature>
<dbReference type="AlphaFoldDB" id="A0A4Q9PH75"/>
<protein>
    <submittedName>
        <fullName evidence="2">Uncharacterized protein</fullName>
    </submittedName>
</protein>
<reference evidence="2 3" key="1">
    <citation type="submission" date="2019-01" db="EMBL/GenBank/DDBJ databases">
        <title>Draft genome sequences of three monokaryotic isolates of the white-rot basidiomycete fungus Dichomitus squalens.</title>
        <authorList>
            <consortium name="DOE Joint Genome Institute"/>
            <person name="Lopez S.C."/>
            <person name="Andreopoulos B."/>
            <person name="Pangilinan J."/>
            <person name="Lipzen A."/>
            <person name="Riley R."/>
            <person name="Ahrendt S."/>
            <person name="Ng V."/>
            <person name="Barry K."/>
            <person name="Daum C."/>
            <person name="Grigoriev I.V."/>
            <person name="Hilden K.S."/>
            <person name="Makela M.R."/>
            <person name="de Vries R.P."/>
        </authorList>
    </citation>
    <scope>NUCLEOTIDE SEQUENCE [LARGE SCALE GENOMIC DNA]</scope>
    <source>
        <strain evidence="2 3">CBS 464.89</strain>
    </source>
</reference>